<dbReference type="GO" id="GO:0016887">
    <property type="term" value="F:ATP hydrolysis activity"/>
    <property type="evidence" value="ECO:0007669"/>
    <property type="project" value="InterPro"/>
</dbReference>
<gene>
    <name evidence="4" type="ORF">METESE_31810</name>
</gene>
<dbReference type="InterPro" id="IPR015854">
    <property type="entry name" value="ABC_transpr_LolD-like"/>
</dbReference>
<evidence type="ECO:0000259" key="3">
    <source>
        <dbReference type="PROSITE" id="PS50893"/>
    </source>
</evidence>
<evidence type="ECO:0000313" key="5">
    <source>
        <dbReference type="Proteomes" id="UP001228113"/>
    </source>
</evidence>
<dbReference type="GO" id="GO:0005524">
    <property type="term" value="F:ATP binding"/>
    <property type="evidence" value="ECO:0007669"/>
    <property type="project" value="UniProtKB-KW"/>
</dbReference>
<reference evidence="4" key="1">
    <citation type="journal article" date="2023" name="Int. J. Syst. Evol. Microbiol.">
        <title>Mesoterricola silvestris gen. nov., sp. nov., Mesoterricola sediminis sp. nov., Geothrix oryzae sp. nov., Geothrix edaphica sp. nov., Geothrix rubra sp. nov., and Geothrix limicola sp. nov., six novel members of Acidobacteriota isolated from soils.</title>
        <authorList>
            <person name="Itoh H."/>
            <person name="Sugisawa Y."/>
            <person name="Mise K."/>
            <person name="Xu Z."/>
            <person name="Kuniyasu M."/>
            <person name="Ushijima N."/>
            <person name="Kawano K."/>
            <person name="Kobayashi E."/>
            <person name="Shiratori Y."/>
            <person name="Masuda Y."/>
            <person name="Senoo K."/>
        </authorList>
    </citation>
    <scope>NUCLEOTIDE SEQUENCE</scope>
    <source>
        <strain evidence="4">W786</strain>
    </source>
</reference>
<dbReference type="Gene3D" id="3.40.50.300">
    <property type="entry name" value="P-loop containing nucleotide triphosphate hydrolases"/>
    <property type="match status" value="1"/>
</dbReference>
<accession>A0AA48H962</accession>
<name>A0AA48H962_9BACT</name>
<dbReference type="SMART" id="SM00382">
    <property type="entry name" value="AAA"/>
    <property type="match status" value="1"/>
</dbReference>
<evidence type="ECO:0000313" key="4">
    <source>
        <dbReference type="EMBL" id="BDU78223.1"/>
    </source>
</evidence>
<dbReference type="GO" id="GO:0022857">
    <property type="term" value="F:transmembrane transporter activity"/>
    <property type="evidence" value="ECO:0007669"/>
    <property type="project" value="TreeGrafter"/>
</dbReference>
<dbReference type="Proteomes" id="UP001228113">
    <property type="component" value="Chromosome"/>
</dbReference>
<organism evidence="4 5">
    <name type="scientific">Mesoterricola sediminis</name>
    <dbReference type="NCBI Taxonomy" id="2927980"/>
    <lineage>
        <taxon>Bacteria</taxon>
        <taxon>Pseudomonadati</taxon>
        <taxon>Acidobacteriota</taxon>
        <taxon>Holophagae</taxon>
        <taxon>Holophagales</taxon>
        <taxon>Holophagaceae</taxon>
        <taxon>Mesoterricola</taxon>
    </lineage>
</organism>
<proteinExistence type="predicted"/>
<evidence type="ECO:0000256" key="2">
    <source>
        <dbReference type="ARBA" id="ARBA00022840"/>
    </source>
</evidence>
<dbReference type="InterPro" id="IPR003593">
    <property type="entry name" value="AAA+_ATPase"/>
</dbReference>
<dbReference type="AlphaFoldDB" id="A0AA48H962"/>
<dbReference type="PANTHER" id="PTHR24220">
    <property type="entry name" value="IMPORT ATP-BINDING PROTEIN"/>
    <property type="match status" value="1"/>
</dbReference>
<dbReference type="Pfam" id="PF00005">
    <property type="entry name" value="ABC_tran"/>
    <property type="match status" value="1"/>
</dbReference>
<protein>
    <submittedName>
        <fullName evidence="4">ABC transporter</fullName>
    </submittedName>
</protein>
<dbReference type="PROSITE" id="PS50893">
    <property type="entry name" value="ABC_TRANSPORTER_2"/>
    <property type="match status" value="1"/>
</dbReference>
<dbReference type="InterPro" id="IPR027417">
    <property type="entry name" value="P-loop_NTPase"/>
</dbReference>
<dbReference type="GO" id="GO:0005886">
    <property type="term" value="C:plasma membrane"/>
    <property type="evidence" value="ECO:0007669"/>
    <property type="project" value="TreeGrafter"/>
</dbReference>
<dbReference type="InterPro" id="IPR017871">
    <property type="entry name" value="ABC_transporter-like_CS"/>
</dbReference>
<dbReference type="InterPro" id="IPR003439">
    <property type="entry name" value="ABC_transporter-like_ATP-bd"/>
</dbReference>
<sequence length="218" mass="23118">MSGLALSIRDLHKTYAGAEHPVFDGFSLEVEAGSLCAVMGVSGVGKTTLLNCIAGLDRWEGGSINAGGQEVPMGRPEASALFRRAHVGLAFQQPHLLPEFTVEENLLMPLRIAGGPEPGGHAWVEELLETVGLGGLGGRLPSTLSGGQAARAGLARALVRRPGLWLLDEPTGNLDPETALEVFEFLLKLHRELRPTTLLVTHNPALAERCGRIVRLGA</sequence>
<evidence type="ECO:0000256" key="1">
    <source>
        <dbReference type="ARBA" id="ARBA00022741"/>
    </source>
</evidence>
<dbReference type="RefSeq" id="WP_243329677.1">
    <property type="nucleotide sequence ID" value="NZ_AP027081.1"/>
</dbReference>
<dbReference type="EMBL" id="AP027081">
    <property type="protein sequence ID" value="BDU78223.1"/>
    <property type="molecule type" value="Genomic_DNA"/>
</dbReference>
<keyword evidence="1" id="KW-0547">Nucleotide-binding</keyword>
<dbReference type="KEGG" id="msea:METESE_31810"/>
<dbReference type="PROSITE" id="PS00211">
    <property type="entry name" value="ABC_TRANSPORTER_1"/>
    <property type="match status" value="1"/>
</dbReference>
<keyword evidence="5" id="KW-1185">Reference proteome</keyword>
<feature type="domain" description="ABC transporter" evidence="3">
    <location>
        <begin position="6"/>
        <end position="218"/>
    </location>
</feature>
<keyword evidence="2" id="KW-0067">ATP-binding</keyword>
<dbReference type="SUPFAM" id="SSF52540">
    <property type="entry name" value="P-loop containing nucleoside triphosphate hydrolases"/>
    <property type="match status" value="1"/>
</dbReference>